<dbReference type="InterPro" id="IPR009057">
    <property type="entry name" value="Homeodomain-like_sf"/>
</dbReference>
<dbReference type="Pfam" id="PF25601">
    <property type="entry name" value="AAA_lid_14"/>
    <property type="match status" value="1"/>
</dbReference>
<reference evidence="7 8" key="1">
    <citation type="submission" date="2019-11" db="EMBL/GenBank/DDBJ databases">
        <title>Comparative genomics of hydrocarbon-degrading Desulfosarcina strains.</title>
        <authorList>
            <person name="Watanabe M."/>
            <person name="Kojima H."/>
            <person name="Fukui M."/>
        </authorList>
    </citation>
    <scope>NUCLEOTIDE SEQUENCE [LARGE SCALE GENOMIC DNA]</scope>
    <source>
        <strain evidence="7 8">PP31</strain>
    </source>
</reference>
<dbReference type="PROSITE" id="PS00675">
    <property type="entry name" value="SIGMA54_INTERACT_1"/>
    <property type="match status" value="1"/>
</dbReference>
<dbReference type="Gene3D" id="3.30.450.20">
    <property type="entry name" value="PAS domain"/>
    <property type="match status" value="1"/>
</dbReference>
<dbReference type="SUPFAM" id="SSF46689">
    <property type="entry name" value="Homeodomain-like"/>
    <property type="match status" value="1"/>
</dbReference>
<dbReference type="FunFam" id="3.40.50.300:FF:000006">
    <property type="entry name" value="DNA-binding transcriptional regulator NtrC"/>
    <property type="match status" value="1"/>
</dbReference>
<dbReference type="CDD" id="cd00130">
    <property type="entry name" value="PAS"/>
    <property type="match status" value="1"/>
</dbReference>
<keyword evidence="3" id="KW-0805">Transcription regulation</keyword>
<dbReference type="InterPro" id="IPR002197">
    <property type="entry name" value="HTH_Fis"/>
</dbReference>
<proteinExistence type="predicted"/>
<dbReference type="Pfam" id="PF02954">
    <property type="entry name" value="HTH_8"/>
    <property type="match status" value="1"/>
</dbReference>
<evidence type="ECO:0000256" key="4">
    <source>
        <dbReference type="ARBA" id="ARBA00023163"/>
    </source>
</evidence>
<dbReference type="GO" id="GO:0006355">
    <property type="term" value="P:regulation of DNA-templated transcription"/>
    <property type="evidence" value="ECO:0007669"/>
    <property type="project" value="InterPro"/>
</dbReference>
<name>A0A5K7ZFV7_9BACT</name>
<dbReference type="Pfam" id="PF00158">
    <property type="entry name" value="Sigma54_activat"/>
    <property type="match status" value="1"/>
</dbReference>
<keyword evidence="8" id="KW-1185">Reference proteome</keyword>
<evidence type="ECO:0000259" key="6">
    <source>
        <dbReference type="PROSITE" id="PS50112"/>
    </source>
</evidence>
<dbReference type="Gene3D" id="3.40.50.300">
    <property type="entry name" value="P-loop containing nucleotide triphosphate hydrolases"/>
    <property type="match status" value="1"/>
</dbReference>
<dbReference type="AlphaFoldDB" id="A0A5K7ZFV7"/>
<dbReference type="SMART" id="SM00091">
    <property type="entry name" value="PAS"/>
    <property type="match status" value="1"/>
</dbReference>
<evidence type="ECO:0000313" key="8">
    <source>
        <dbReference type="Proteomes" id="UP000427769"/>
    </source>
</evidence>
<dbReference type="Gene3D" id="1.10.10.60">
    <property type="entry name" value="Homeodomain-like"/>
    <property type="match status" value="1"/>
</dbReference>
<dbReference type="InterPro" id="IPR025943">
    <property type="entry name" value="Sigma_54_int_dom_ATP-bd_2"/>
</dbReference>
<dbReference type="OrthoDB" id="5413348at2"/>
<dbReference type="PROSITE" id="PS00676">
    <property type="entry name" value="SIGMA54_INTERACT_2"/>
    <property type="match status" value="1"/>
</dbReference>
<dbReference type="PROSITE" id="PS50112">
    <property type="entry name" value="PAS"/>
    <property type="match status" value="1"/>
</dbReference>
<evidence type="ECO:0000313" key="7">
    <source>
        <dbReference type="EMBL" id="BBO77224.1"/>
    </source>
</evidence>
<protein>
    <submittedName>
        <fullName evidence="7">Fis family transcriptional regulator</fullName>
    </submittedName>
</protein>
<dbReference type="InterPro" id="IPR002078">
    <property type="entry name" value="Sigma_54_int"/>
</dbReference>
<evidence type="ECO:0000256" key="3">
    <source>
        <dbReference type="ARBA" id="ARBA00023015"/>
    </source>
</evidence>
<dbReference type="InterPro" id="IPR025662">
    <property type="entry name" value="Sigma_54_int_dom_ATP-bd_1"/>
</dbReference>
<evidence type="ECO:0000256" key="1">
    <source>
        <dbReference type="ARBA" id="ARBA00022741"/>
    </source>
</evidence>
<dbReference type="InterPro" id="IPR027417">
    <property type="entry name" value="P-loop_NTPase"/>
</dbReference>
<dbReference type="NCBIfam" id="TIGR00229">
    <property type="entry name" value="sensory_box"/>
    <property type="match status" value="1"/>
</dbReference>
<gene>
    <name evidence="7" type="ORF">DSCW_46410</name>
</gene>
<dbReference type="SUPFAM" id="SSF52540">
    <property type="entry name" value="P-loop containing nucleoside triphosphate hydrolases"/>
    <property type="match status" value="1"/>
</dbReference>
<dbReference type="InterPro" id="IPR058031">
    <property type="entry name" value="AAA_lid_NorR"/>
</dbReference>
<evidence type="ECO:0000256" key="2">
    <source>
        <dbReference type="ARBA" id="ARBA00022840"/>
    </source>
</evidence>
<dbReference type="SUPFAM" id="SSF55785">
    <property type="entry name" value="PYP-like sensor domain (PAS domain)"/>
    <property type="match status" value="1"/>
</dbReference>
<dbReference type="KEGG" id="dwd:DSCW_46410"/>
<evidence type="ECO:0000259" key="5">
    <source>
        <dbReference type="PROSITE" id="PS50045"/>
    </source>
</evidence>
<keyword evidence="4" id="KW-0804">Transcription</keyword>
<dbReference type="SMART" id="SM00382">
    <property type="entry name" value="AAA"/>
    <property type="match status" value="1"/>
</dbReference>
<dbReference type="PROSITE" id="PS50045">
    <property type="entry name" value="SIGMA54_INTERACT_4"/>
    <property type="match status" value="1"/>
</dbReference>
<dbReference type="CDD" id="cd00009">
    <property type="entry name" value="AAA"/>
    <property type="match status" value="1"/>
</dbReference>
<dbReference type="PRINTS" id="PR01590">
    <property type="entry name" value="HTHFIS"/>
</dbReference>
<dbReference type="Gene3D" id="1.10.8.60">
    <property type="match status" value="1"/>
</dbReference>
<dbReference type="InterPro" id="IPR035965">
    <property type="entry name" value="PAS-like_dom_sf"/>
</dbReference>
<dbReference type="Pfam" id="PF00989">
    <property type="entry name" value="PAS"/>
    <property type="match status" value="1"/>
</dbReference>
<feature type="domain" description="PAS" evidence="6">
    <location>
        <begin position="8"/>
        <end position="53"/>
    </location>
</feature>
<keyword evidence="1" id="KW-0547">Nucleotide-binding</keyword>
<dbReference type="GO" id="GO:0043565">
    <property type="term" value="F:sequence-specific DNA binding"/>
    <property type="evidence" value="ECO:0007669"/>
    <property type="project" value="InterPro"/>
</dbReference>
<sequence>MFELDKPFPRLYRSILDSIADGVYTVDLNWRVTSFNKAAERITGISNEEAIGRKCFEVLRSSMCEDQCTLKQVMEDRKTVPNRPIYIIRADQKQIPINMTTGILRNAENRIIGGVMSFRDLSDINTLHKELQKQHTFEDIISKNKQMQKIFAILPQIAQSRSTVLIEGESGTGKELVARAIHNSSFQAKGPFVAVNCSALPDNLFESELFGYKVGAFTDAKKDKPGRFDQAHKGTILLDEIGDISLAVQAKLLRVLEQKVYEPLGSVEPVRTNARVIAATHHNLYQMVQNGNFREDLYYRINIVRLVLPPLRNRKEDIPSLIDHFIERFNVLNGKEILGVSQEALALLMLYDWQGNVRELENAIEHAFVMCREKLIRREHLPERFLPLDKKIKDPPSRVLKDIEKEAITQALERNQWNKSKTARELGIHKNTLRRKIIRFNVS</sequence>
<dbReference type="Proteomes" id="UP000427769">
    <property type="component" value="Chromosome"/>
</dbReference>
<feature type="domain" description="Sigma-54 factor interaction" evidence="5">
    <location>
        <begin position="140"/>
        <end position="369"/>
    </location>
</feature>
<dbReference type="InterPro" id="IPR000014">
    <property type="entry name" value="PAS"/>
</dbReference>
<accession>A0A5K7ZFV7</accession>
<dbReference type="EMBL" id="AP021875">
    <property type="protein sequence ID" value="BBO77224.1"/>
    <property type="molecule type" value="Genomic_DNA"/>
</dbReference>
<dbReference type="GO" id="GO:0005524">
    <property type="term" value="F:ATP binding"/>
    <property type="evidence" value="ECO:0007669"/>
    <property type="project" value="UniProtKB-KW"/>
</dbReference>
<organism evidence="7 8">
    <name type="scientific">Desulfosarcina widdelii</name>
    <dbReference type="NCBI Taxonomy" id="947919"/>
    <lineage>
        <taxon>Bacteria</taxon>
        <taxon>Pseudomonadati</taxon>
        <taxon>Thermodesulfobacteriota</taxon>
        <taxon>Desulfobacteria</taxon>
        <taxon>Desulfobacterales</taxon>
        <taxon>Desulfosarcinaceae</taxon>
        <taxon>Desulfosarcina</taxon>
    </lineage>
</organism>
<dbReference type="PANTHER" id="PTHR32071">
    <property type="entry name" value="TRANSCRIPTIONAL REGULATORY PROTEIN"/>
    <property type="match status" value="1"/>
</dbReference>
<dbReference type="PANTHER" id="PTHR32071:SF57">
    <property type="entry name" value="C4-DICARBOXYLATE TRANSPORT TRANSCRIPTIONAL REGULATORY PROTEIN DCTD"/>
    <property type="match status" value="1"/>
</dbReference>
<keyword evidence="2" id="KW-0067">ATP-binding</keyword>
<dbReference type="InterPro" id="IPR003593">
    <property type="entry name" value="AAA+_ATPase"/>
</dbReference>
<dbReference type="InterPro" id="IPR013767">
    <property type="entry name" value="PAS_fold"/>
</dbReference>